<dbReference type="Gene3D" id="2.60.40.10">
    <property type="entry name" value="Immunoglobulins"/>
    <property type="match status" value="1"/>
</dbReference>
<evidence type="ECO:0000313" key="1">
    <source>
        <dbReference type="EMBL" id="MPC75552.1"/>
    </source>
</evidence>
<evidence type="ECO:0000313" key="2">
    <source>
        <dbReference type="Proteomes" id="UP000324222"/>
    </source>
</evidence>
<organism evidence="1 2">
    <name type="scientific">Portunus trituberculatus</name>
    <name type="common">Swimming crab</name>
    <name type="synonym">Neptunus trituberculatus</name>
    <dbReference type="NCBI Taxonomy" id="210409"/>
    <lineage>
        <taxon>Eukaryota</taxon>
        <taxon>Metazoa</taxon>
        <taxon>Ecdysozoa</taxon>
        <taxon>Arthropoda</taxon>
        <taxon>Crustacea</taxon>
        <taxon>Multicrustacea</taxon>
        <taxon>Malacostraca</taxon>
        <taxon>Eumalacostraca</taxon>
        <taxon>Eucarida</taxon>
        <taxon>Decapoda</taxon>
        <taxon>Pleocyemata</taxon>
        <taxon>Brachyura</taxon>
        <taxon>Eubrachyura</taxon>
        <taxon>Portunoidea</taxon>
        <taxon>Portunidae</taxon>
        <taxon>Portuninae</taxon>
        <taxon>Portunus</taxon>
    </lineage>
</organism>
<name>A0A5B7HVW1_PORTR</name>
<comment type="caution">
    <text evidence="1">The sequence shown here is derived from an EMBL/GenBank/DDBJ whole genome shotgun (WGS) entry which is preliminary data.</text>
</comment>
<reference evidence="1 2" key="1">
    <citation type="submission" date="2019-05" db="EMBL/GenBank/DDBJ databases">
        <title>Another draft genome of Portunus trituberculatus and its Hox gene families provides insights of decapod evolution.</title>
        <authorList>
            <person name="Jeong J.-H."/>
            <person name="Song I."/>
            <person name="Kim S."/>
            <person name="Choi T."/>
            <person name="Kim D."/>
            <person name="Ryu S."/>
            <person name="Kim W."/>
        </authorList>
    </citation>
    <scope>NUCLEOTIDE SEQUENCE [LARGE SCALE GENOMIC DNA]</scope>
    <source>
        <tissue evidence="1">Muscle</tissue>
    </source>
</reference>
<dbReference type="AlphaFoldDB" id="A0A5B7HVW1"/>
<accession>A0A5B7HVW1</accession>
<sequence>MERKMKRRRREDENIEVKSTPLSPGFVLSVIKITNTTVSDFALYHCRAANSLGVSRSFLMLHDGSGKSQGVKMREGR</sequence>
<dbReference type="SUPFAM" id="SSF48726">
    <property type="entry name" value="Immunoglobulin"/>
    <property type="match status" value="1"/>
</dbReference>
<dbReference type="EMBL" id="VSRR010041384">
    <property type="protein sequence ID" value="MPC75552.1"/>
    <property type="molecule type" value="Genomic_DNA"/>
</dbReference>
<protein>
    <recommendedName>
        <fullName evidence="3">Immunoglobulin I-set domain-containing protein</fullName>
    </recommendedName>
</protein>
<dbReference type="InterPro" id="IPR036179">
    <property type="entry name" value="Ig-like_dom_sf"/>
</dbReference>
<proteinExistence type="predicted"/>
<gene>
    <name evidence="1" type="ORF">E2C01_069942</name>
</gene>
<keyword evidence="2" id="KW-1185">Reference proteome</keyword>
<dbReference type="InterPro" id="IPR013783">
    <property type="entry name" value="Ig-like_fold"/>
</dbReference>
<evidence type="ECO:0008006" key="3">
    <source>
        <dbReference type="Google" id="ProtNLM"/>
    </source>
</evidence>
<dbReference type="Proteomes" id="UP000324222">
    <property type="component" value="Unassembled WGS sequence"/>
</dbReference>
<dbReference type="OrthoDB" id="9355041at2759"/>
<dbReference type="CDD" id="cd00096">
    <property type="entry name" value="Ig"/>
    <property type="match status" value="1"/>
</dbReference>